<feature type="repeat" description="WD" evidence="5">
    <location>
        <begin position="1"/>
        <end position="24"/>
    </location>
</feature>
<evidence type="ECO:0000256" key="2">
    <source>
        <dbReference type="ARBA" id="ARBA00022574"/>
    </source>
</evidence>
<dbReference type="GO" id="GO:0032040">
    <property type="term" value="C:small-subunit processome"/>
    <property type="evidence" value="ECO:0007669"/>
    <property type="project" value="InterPro"/>
</dbReference>
<protein>
    <recommendedName>
        <fullName evidence="6">U3 small nucleolar RNA-associated protein 13 C-terminal domain-containing protein</fullName>
    </recommendedName>
</protein>
<gene>
    <name evidence="7" type="ORF">RND71_018024</name>
</gene>
<dbReference type="InterPro" id="IPR001680">
    <property type="entry name" value="WD40_rpt"/>
</dbReference>
<accession>A0AAE1VAJ4</accession>
<dbReference type="EMBL" id="JAVYJV010000009">
    <property type="protein sequence ID" value="KAK4362783.1"/>
    <property type="molecule type" value="Genomic_DNA"/>
</dbReference>
<dbReference type="SMART" id="SM00320">
    <property type="entry name" value="WD40"/>
    <property type="match status" value="1"/>
</dbReference>
<dbReference type="InterPro" id="IPR015943">
    <property type="entry name" value="WD40/YVTN_repeat-like_dom_sf"/>
</dbReference>
<reference evidence="7" key="1">
    <citation type="submission" date="2023-12" db="EMBL/GenBank/DDBJ databases">
        <title>Genome assembly of Anisodus tanguticus.</title>
        <authorList>
            <person name="Wang Y.-J."/>
        </authorList>
    </citation>
    <scope>NUCLEOTIDE SEQUENCE</scope>
    <source>
        <strain evidence="7">KB-2021</strain>
        <tissue evidence="7">Leaf</tissue>
    </source>
</reference>
<keyword evidence="2 5" id="KW-0853">WD repeat</keyword>
<proteinExistence type="predicted"/>
<dbReference type="Gene3D" id="2.130.10.10">
    <property type="entry name" value="YVTN repeat-like/Quinoprotein amine dehydrogenase"/>
    <property type="match status" value="1"/>
</dbReference>
<dbReference type="PANTHER" id="PTHR19854:SF15">
    <property type="entry name" value="TRANSDUCIN BETA-LIKE PROTEIN 3"/>
    <property type="match status" value="1"/>
</dbReference>
<dbReference type="GO" id="GO:0030686">
    <property type="term" value="C:90S preribosome"/>
    <property type="evidence" value="ECO:0007669"/>
    <property type="project" value="TreeGrafter"/>
</dbReference>
<dbReference type="PROSITE" id="PS50082">
    <property type="entry name" value="WD_REPEATS_2"/>
    <property type="match status" value="2"/>
</dbReference>
<sequence length="115" mass="13012">MTVSAGADGLMKLWTVKTNECVARYDQHEDKIWALAVGKKTEMLATGGGDAVINLWHDSTALDEEEAFRKEEEGVLKGQELENAVIDADYTRAIQIAFELRKPHKLFDLFRELCR</sequence>
<name>A0AAE1VAJ4_9SOLA</name>
<evidence type="ECO:0000313" key="8">
    <source>
        <dbReference type="Proteomes" id="UP001291623"/>
    </source>
</evidence>
<keyword evidence="4" id="KW-0539">Nucleus</keyword>
<evidence type="ECO:0000256" key="1">
    <source>
        <dbReference type="ARBA" id="ARBA00004604"/>
    </source>
</evidence>
<dbReference type="AlphaFoldDB" id="A0AAE1VAJ4"/>
<dbReference type="PANTHER" id="PTHR19854">
    <property type="entry name" value="TRANSDUCIN BETA-LIKE 3"/>
    <property type="match status" value="1"/>
</dbReference>
<dbReference type="Proteomes" id="UP001291623">
    <property type="component" value="Unassembled WGS sequence"/>
</dbReference>
<dbReference type="InterPro" id="IPR013934">
    <property type="entry name" value="Utp13_C"/>
</dbReference>
<comment type="caution">
    <text evidence="7">The sequence shown here is derived from an EMBL/GenBank/DDBJ whole genome shotgun (WGS) entry which is preliminary data.</text>
</comment>
<dbReference type="SUPFAM" id="SSF50978">
    <property type="entry name" value="WD40 repeat-like"/>
    <property type="match status" value="1"/>
</dbReference>
<dbReference type="InterPro" id="IPR036322">
    <property type="entry name" value="WD40_repeat_dom_sf"/>
</dbReference>
<dbReference type="Pfam" id="PF00400">
    <property type="entry name" value="WD40"/>
    <property type="match status" value="1"/>
</dbReference>
<evidence type="ECO:0000256" key="4">
    <source>
        <dbReference type="ARBA" id="ARBA00023242"/>
    </source>
</evidence>
<feature type="repeat" description="WD" evidence="5">
    <location>
        <begin position="25"/>
        <end position="56"/>
    </location>
</feature>
<evidence type="ECO:0000259" key="6">
    <source>
        <dbReference type="Pfam" id="PF08625"/>
    </source>
</evidence>
<keyword evidence="3" id="KW-0677">Repeat</keyword>
<organism evidence="7 8">
    <name type="scientific">Anisodus tanguticus</name>
    <dbReference type="NCBI Taxonomy" id="243964"/>
    <lineage>
        <taxon>Eukaryota</taxon>
        <taxon>Viridiplantae</taxon>
        <taxon>Streptophyta</taxon>
        <taxon>Embryophyta</taxon>
        <taxon>Tracheophyta</taxon>
        <taxon>Spermatophyta</taxon>
        <taxon>Magnoliopsida</taxon>
        <taxon>eudicotyledons</taxon>
        <taxon>Gunneridae</taxon>
        <taxon>Pentapetalae</taxon>
        <taxon>asterids</taxon>
        <taxon>lamiids</taxon>
        <taxon>Solanales</taxon>
        <taxon>Solanaceae</taxon>
        <taxon>Solanoideae</taxon>
        <taxon>Hyoscyameae</taxon>
        <taxon>Anisodus</taxon>
    </lineage>
</organism>
<dbReference type="GO" id="GO:0000480">
    <property type="term" value="P:endonucleolytic cleavage in 5'-ETS of tricistronic rRNA transcript (SSU-rRNA, 5.8S rRNA, LSU-rRNA)"/>
    <property type="evidence" value="ECO:0007669"/>
    <property type="project" value="TreeGrafter"/>
</dbReference>
<dbReference type="PROSITE" id="PS50294">
    <property type="entry name" value="WD_REPEATS_REGION"/>
    <property type="match status" value="1"/>
</dbReference>
<evidence type="ECO:0000256" key="3">
    <source>
        <dbReference type="ARBA" id="ARBA00022737"/>
    </source>
</evidence>
<evidence type="ECO:0000313" key="7">
    <source>
        <dbReference type="EMBL" id="KAK4362783.1"/>
    </source>
</evidence>
<evidence type="ECO:0000256" key="5">
    <source>
        <dbReference type="PROSITE-ProRule" id="PRU00221"/>
    </source>
</evidence>
<dbReference type="Pfam" id="PF08625">
    <property type="entry name" value="Utp13"/>
    <property type="match status" value="1"/>
</dbReference>
<feature type="domain" description="U3 small nucleolar RNA-associated protein 13 C-terminal" evidence="6">
    <location>
        <begin position="79"/>
        <end position="114"/>
    </location>
</feature>
<comment type="subcellular location">
    <subcellularLocation>
        <location evidence="1">Nucleus</location>
        <location evidence="1">Nucleolus</location>
    </subcellularLocation>
</comment>
<keyword evidence="8" id="KW-1185">Reference proteome</keyword>
<dbReference type="GO" id="GO:0000472">
    <property type="term" value="P:endonucleolytic cleavage to generate mature 5'-end of SSU-rRNA from (SSU-rRNA, 5.8S rRNA, LSU-rRNA)"/>
    <property type="evidence" value="ECO:0007669"/>
    <property type="project" value="TreeGrafter"/>
</dbReference>
<dbReference type="GO" id="GO:0034511">
    <property type="term" value="F:U3 snoRNA binding"/>
    <property type="evidence" value="ECO:0007669"/>
    <property type="project" value="TreeGrafter"/>
</dbReference>